<sequence>MTIQKRKRKLNISTGIANITTTFNNTIITICDTLGNTLCWTSSGTRNTGQDKFINAKKSTPFAAQMAAKKAAEKAIELGIENIEVIIKGRGNGRDASLRALKASGLTLLSIEDKTATAHNGCRPPKKRRL</sequence>
<dbReference type="GO" id="GO:0009507">
    <property type="term" value="C:chloroplast"/>
    <property type="evidence" value="ECO:0007669"/>
    <property type="project" value="UniProtKB-SubCell"/>
</dbReference>
<name>A0A7S6TB31_9STRA</name>
<dbReference type="GO" id="GO:0005840">
    <property type="term" value="C:ribosome"/>
    <property type="evidence" value="ECO:0007669"/>
    <property type="project" value="UniProtKB-KW"/>
</dbReference>
<evidence type="ECO:0000256" key="2">
    <source>
        <dbReference type="ARBA" id="ARBA00006194"/>
    </source>
</evidence>
<dbReference type="AlphaFoldDB" id="A0A7S6TB31"/>
<dbReference type="HAMAP" id="MF_01310">
    <property type="entry name" value="Ribosomal_uS11"/>
    <property type="match status" value="1"/>
</dbReference>
<geneLocation type="plastid" evidence="5"/>
<comment type="similarity">
    <text evidence="2">Belongs to the universal ribosomal protein uS11 family.</text>
</comment>
<dbReference type="SUPFAM" id="SSF53137">
    <property type="entry name" value="Translational machinery components"/>
    <property type="match status" value="1"/>
</dbReference>
<reference evidence="5" key="1">
    <citation type="journal article" date="2020" name="Front. Plant Sci.">
        <title>Comparative Plastid Genomics of Non-Photosynthetic Chrysophytes: Genome Reduction and Compaction.</title>
        <authorList>
            <person name="Kim J.I."/>
            <person name="Jeong M."/>
            <person name="Archibald J.M."/>
            <person name="Shin W."/>
        </authorList>
    </citation>
    <scope>NUCLEOTIDE SEQUENCE</scope>
    <source>
        <strain evidence="5">Jangsampo120217C5</strain>
    </source>
</reference>
<evidence type="ECO:0000256" key="4">
    <source>
        <dbReference type="ARBA" id="ARBA00023274"/>
    </source>
</evidence>
<organism evidence="5">
    <name type="scientific">Pedospumella sp. Jangsampo120217C5</name>
    <dbReference type="NCBI Taxonomy" id="2782409"/>
    <lineage>
        <taxon>Eukaryota</taxon>
        <taxon>Sar</taxon>
        <taxon>Stramenopiles</taxon>
        <taxon>Ochrophyta</taxon>
        <taxon>Chrysophyceae</taxon>
        <taxon>Chromulinales</taxon>
        <taxon>Chromulinaceae</taxon>
        <taxon>Pedospumella</taxon>
    </lineage>
</organism>
<evidence type="ECO:0000256" key="1">
    <source>
        <dbReference type="ARBA" id="ARBA00004229"/>
    </source>
</evidence>
<proteinExistence type="inferred from homology"/>
<gene>
    <name evidence="5" type="primary">rps11</name>
    <name evidence="5" type="ORF">PedoPt_p032</name>
</gene>
<evidence type="ECO:0000256" key="3">
    <source>
        <dbReference type="ARBA" id="ARBA00022980"/>
    </source>
</evidence>
<comment type="subcellular location">
    <subcellularLocation>
        <location evidence="1">Plastid</location>
        <location evidence="1">Chloroplast</location>
    </subcellularLocation>
</comment>
<dbReference type="PANTHER" id="PTHR11759">
    <property type="entry name" value="40S RIBOSOMAL PROTEIN S14/30S RIBOSOMAL PROTEIN S11"/>
    <property type="match status" value="1"/>
</dbReference>
<dbReference type="PIRSF" id="PIRSF002131">
    <property type="entry name" value="Ribosomal_S11"/>
    <property type="match status" value="1"/>
</dbReference>
<keyword evidence="4" id="KW-0687">Ribonucleoprotein</keyword>
<protein>
    <submittedName>
        <fullName evidence="5">Ribosomal protein S11</fullName>
    </submittedName>
</protein>
<dbReference type="GO" id="GO:1990904">
    <property type="term" value="C:ribonucleoprotein complex"/>
    <property type="evidence" value="ECO:0007669"/>
    <property type="project" value="UniProtKB-KW"/>
</dbReference>
<keyword evidence="5" id="KW-0934">Plastid</keyword>
<dbReference type="InterPro" id="IPR036967">
    <property type="entry name" value="Ribosomal_uS11_sf"/>
</dbReference>
<dbReference type="InterPro" id="IPR001971">
    <property type="entry name" value="Ribosomal_uS11"/>
</dbReference>
<dbReference type="GO" id="GO:0006412">
    <property type="term" value="P:translation"/>
    <property type="evidence" value="ECO:0007669"/>
    <property type="project" value="InterPro"/>
</dbReference>
<evidence type="ECO:0000313" key="5">
    <source>
        <dbReference type="EMBL" id="QOU10607.1"/>
    </source>
</evidence>
<dbReference type="Pfam" id="PF00411">
    <property type="entry name" value="Ribosomal_S11"/>
    <property type="match status" value="1"/>
</dbReference>
<dbReference type="GO" id="GO:0003735">
    <property type="term" value="F:structural constituent of ribosome"/>
    <property type="evidence" value="ECO:0007669"/>
    <property type="project" value="InterPro"/>
</dbReference>
<dbReference type="Gene3D" id="3.30.420.80">
    <property type="entry name" value="Ribosomal protein S11"/>
    <property type="match status" value="1"/>
</dbReference>
<dbReference type="EMBL" id="MN935477">
    <property type="protein sequence ID" value="QOU10607.1"/>
    <property type="molecule type" value="Genomic_DNA"/>
</dbReference>
<keyword evidence="3 5" id="KW-0689">Ribosomal protein</keyword>
<accession>A0A7S6TB31</accession>
<dbReference type="NCBIfam" id="NF003698">
    <property type="entry name" value="PRK05309.1"/>
    <property type="match status" value="1"/>
</dbReference>